<evidence type="ECO:0000256" key="4">
    <source>
        <dbReference type="ARBA" id="ARBA00018070"/>
    </source>
</evidence>
<sequence>MALFFQSFRSSSMPKLLLRYALSKLELLEEEALDLQNLDFALGRNTTLEFKDVGVRLKKLERMLGLPPSFKLEKAKVLKLVITIPMDFYTSPITIEVDGIDIRLRLLGPDDGKTKTRSTANEAVVPHTLDLAASFLATQPQDEKKKLEEALAAESHDLGASVALSESSSTSEEDDEEIGTGQPLSLPAFLADFLQGIVDRTQVRVRGVAFQMGVDVPLEPGASGTPATERVTFRVSMDSIDVEGVTAEARDADGEPLIRPKEGKRHIALSQISACLISEANVFSTFARSPSVSSPAMSRVASFAEPDTPVSPPERQSSFDRRPQPVERQPSVERSPSPVFRGMHESDLVESVELGDADDMLLRDSEDALQIPYEFSDDAAPEDEEINTTPRASIYQELPGRQSHGSIADEQSDEDNLPWLPAAESQSSLGLPAEFHLSDSMRSADLQESQYSIARSDSPDDRGVPEDLAQSHVFTHEEAESMYLSAFSHAGTDAQARSEMPGAWGESPESSPKKPAALPKEETLSPVETSPQDSPPAPQPEEQLPQEEPVKTPSPPRVPSPVFETVPEPQPETTTESPEPVRPETPPMPDEIEEPQIPSIPSPEDEIVNLDRISVYVPSMHKHIHVHPNQQGSTDASIRLSRSTAPHLPGAFSMYSTTPNLEASASPRSPPPVASPTEDDKTLEVILSPVEVRFDMSLAFLLVTVVGKLLEAVKDVTEPAPKPTAAQQQPETSKPSAFKIVMDKISILFLSQLGGVADTAERTLSPTRLFLQPDVLLRTVLDNLVIGVTSDGPTVETNIDLEKFSFGYAKDDIVSFDQSLQMRTSVMDKLPTAGSDISVKIIKTPKSTRSEITTLPLLVQLDLQRLDETFSWFGGLSSFLNMSSSVTSSAASMSSAKSPVTSPRKPRGVHFDTPINPDDRSAASENKVDMRVGGFHLELQGKECLVALDTSAVKMVSRESGLGVAISKAHLEGPYLNGSLARSAPIAVDVAGLRFDFLNTPTDGDLERLLELITPSKIKFDKADDEIMVDTLLRQRRKGPILRVTVDQVQARVSQIPLLACLPGLGEELARLGTVAKYLPEDDRPGLLTLAKVLDARASVELGGKIGTINSRLGTFEIAQITVPSLIAFGVHSIAVDRNGREDLISSPDISRLGTSPGPVLMVRMIGDEMEPVIKVKMRDVTIDYRVPTIMDVLGLGPEATPQDFEASLAASVANLGDQAHSALATKNTPQNIRRTDSGKTTTSKPTKVDILFKTCMLGLNPLNQTSKLILALNDAQLTVVLPKDVEMQATFQINKADILLTDDVSRPVSKDVSGARRPRPAASDEIAELISKGFVNISFISAAKVVVKVVATGDGEKQIDVEVRDDLLVLETCADSTQTLISLANGLSPPTPPSKENKYRTKVLPMEDLLASISPEAFGKAEGLYDFDDDFPMAAQGAATTISAASDKRGGGELMFGAGSSEDSDTSNDLLIEENYFVKKQDLDSTAKIWNSTRNSYDRAPADLVRRSPVHVAVRNVHVIWNLFDGYDWVRTRDEITKTVEQVENKAMERRRRREPEPDEDEDIDVIGDYLFNSIYIGIPANRDPRELAQMINQDINDNATYTETESVATTATATPSRPSGSGRSRKKLRLNRSRNHKITFELSGLNADLIMFPPGSGETQTSIDVRIYSLEVFDHIPTSTWKMFATYDKDAGERQMNTSMVRLEVLTVKPQEDLAASDIILKVSVMPLRLHVDQDALDFITRFFEFKDDKVPVHSSPSDVPFLQRVEVMDIPVQLDFKPKRVDYAGLKSGRTTEFMNFIVLDQARMTLRHTIIYGIQGFDRMGKTLNDIWMPDVKKTQLPGILGALAPIRGLVNIGSGFKELVEIPVREYQKDGRILRSLGKGAAAFARTTGTEVIKLGAKVAVGTQTALQGAEGLLTSGRAAEAEATTWDGNDPGEDFEEQRKQISLYADQPAGVLQGLRGGYASLARDLHLARDAIIAVPGEVMESGDAAGLARVMLRRAPTIVFRPAIGASKAIGKTLMGATNSLDPENRRRVEEKYKRH</sequence>
<dbReference type="GO" id="GO:0061723">
    <property type="term" value="P:glycophagy"/>
    <property type="evidence" value="ECO:0007669"/>
    <property type="project" value="TreeGrafter"/>
</dbReference>
<evidence type="ECO:0000256" key="13">
    <source>
        <dbReference type="SAM" id="MobiDB-lite"/>
    </source>
</evidence>
<comment type="subcellular location">
    <subcellularLocation>
        <location evidence="1">Endoplasmic reticulum membrane</location>
        <topology evidence="1">Peripheral membrane protein</topology>
    </subcellularLocation>
    <subcellularLocation>
        <location evidence="2">Preautophagosomal structure membrane</location>
        <topology evidence="2">Peripheral membrane protein</topology>
    </subcellularLocation>
</comment>
<feature type="region of interest" description="Disordered" evidence="13">
    <location>
        <begin position="649"/>
        <end position="680"/>
    </location>
</feature>
<comment type="similarity">
    <text evidence="3">Belongs to the ATG2 family.</text>
</comment>
<evidence type="ECO:0000256" key="1">
    <source>
        <dbReference type="ARBA" id="ARBA00004406"/>
    </source>
</evidence>
<feature type="region of interest" description="Disordered" evidence="13">
    <location>
        <begin position="893"/>
        <end position="922"/>
    </location>
</feature>
<accession>A0A8K0T817</accession>
<dbReference type="GO" id="GO:0000045">
    <property type="term" value="P:autophagosome assembly"/>
    <property type="evidence" value="ECO:0007669"/>
    <property type="project" value="TreeGrafter"/>
</dbReference>
<reference evidence="14" key="1">
    <citation type="journal article" date="2021" name="Nat. Commun.">
        <title>Genetic determinants of endophytism in the Arabidopsis root mycobiome.</title>
        <authorList>
            <person name="Mesny F."/>
            <person name="Miyauchi S."/>
            <person name="Thiergart T."/>
            <person name="Pickel B."/>
            <person name="Atanasova L."/>
            <person name="Karlsson M."/>
            <person name="Huettel B."/>
            <person name="Barry K.W."/>
            <person name="Haridas S."/>
            <person name="Chen C."/>
            <person name="Bauer D."/>
            <person name="Andreopoulos W."/>
            <person name="Pangilinan J."/>
            <person name="LaButti K."/>
            <person name="Riley R."/>
            <person name="Lipzen A."/>
            <person name="Clum A."/>
            <person name="Drula E."/>
            <person name="Henrissat B."/>
            <person name="Kohler A."/>
            <person name="Grigoriev I.V."/>
            <person name="Martin F.M."/>
            <person name="Hacquard S."/>
        </authorList>
    </citation>
    <scope>NUCLEOTIDE SEQUENCE</scope>
    <source>
        <strain evidence="14">MPI-CAGE-AT-0016</strain>
    </source>
</reference>
<feature type="region of interest" description="Disordered" evidence="13">
    <location>
        <begin position="158"/>
        <end position="181"/>
    </location>
</feature>
<evidence type="ECO:0000313" key="14">
    <source>
        <dbReference type="EMBL" id="KAH7358016.1"/>
    </source>
</evidence>
<evidence type="ECO:0000256" key="11">
    <source>
        <dbReference type="ARBA" id="ARBA00024615"/>
    </source>
</evidence>
<feature type="compositionally biased region" description="Polar residues" evidence="13">
    <location>
        <begin position="446"/>
        <end position="455"/>
    </location>
</feature>
<dbReference type="GO" id="GO:0000422">
    <property type="term" value="P:autophagy of mitochondrion"/>
    <property type="evidence" value="ECO:0007669"/>
    <property type="project" value="TreeGrafter"/>
</dbReference>
<dbReference type="Pfam" id="PF13329">
    <property type="entry name" value="ATG2_CAD"/>
    <property type="match status" value="1"/>
</dbReference>
<dbReference type="PANTHER" id="PTHR13190">
    <property type="entry name" value="AUTOPHAGY-RELATED 2, ISOFORM A"/>
    <property type="match status" value="1"/>
</dbReference>
<evidence type="ECO:0000256" key="12">
    <source>
        <dbReference type="ARBA" id="ARBA00024631"/>
    </source>
</evidence>
<dbReference type="InterPro" id="IPR026849">
    <property type="entry name" value="ATG2"/>
</dbReference>
<evidence type="ECO:0000256" key="2">
    <source>
        <dbReference type="ARBA" id="ARBA00004623"/>
    </source>
</evidence>
<keyword evidence="6" id="KW-0256">Endoplasmic reticulum</keyword>
<keyword evidence="7" id="KW-0072">Autophagy</keyword>
<organism evidence="14 15">
    <name type="scientific">Plectosphaerella cucumerina</name>
    <dbReference type="NCBI Taxonomy" id="40658"/>
    <lineage>
        <taxon>Eukaryota</taxon>
        <taxon>Fungi</taxon>
        <taxon>Dikarya</taxon>
        <taxon>Ascomycota</taxon>
        <taxon>Pezizomycotina</taxon>
        <taxon>Sordariomycetes</taxon>
        <taxon>Hypocreomycetidae</taxon>
        <taxon>Glomerellales</taxon>
        <taxon>Plectosphaerellaceae</taxon>
        <taxon>Plectosphaerella</taxon>
    </lineage>
</organism>
<evidence type="ECO:0000256" key="10">
    <source>
        <dbReference type="ARBA" id="ARBA00024479"/>
    </source>
</evidence>
<evidence type="ECO:0000256" key="6">
    <source>
        <dbReference type="ARBA" id="ARBA00022824"/>
    </source>
</evidence>
<comment type="catalytic activity">
    <reaction evidence="12">
        <text>a 1,2-diacyl-sn-glycero-3-phosphocholine(in) = a 1,2-diacyl-sn-glycero-3-phosphocholine(out)</text>
        <dbReference type="Rhea" id="RHEA:38571"/>
        <dbReference type="ChEBI" id="CHEBI:57643"/>
    </reaction>
</comment>
<dbReference type="EMBL" id="JAGPXD010000004">
    <property type="protein sequence ID" value="KAH7358016.1"/>
    <property type="molecule type" value="Genomic_DNA"/>
</dbReference>
<keyword evidence="9" id="KW-0472">Membrane</keyword>
<evidence type="ECO:0000256" key="9">
    <source>
        <dbReference type="ARBA" id="ARBA00023136"/>
    </source>
</evidence>
<feature type="compositionally biased region" description="Low complexity" evidence="13">
    <location>
        <begin position="561"/>
        <end position="578"/>
    </location>
</feature>
<evidence type="ECO:0000313" key="15">
    <source>
        <dbReference type="Proteomes" id="UP000813385"/>
    </source>
</evidence>
<feature type="region of interest" description="Disordered" evidence="13">
    <location>
        <begin position="1607"/>
        <end position="1632"/>
    </location>
</feature>
<feature type="compositionally biased region" description="Low complexity" evidence="13">
    <location>
        <begin position="1607"/>
        <end position="1624"/>
    </location>
</feature>
<feature type="region of interest" description="Disordered" evidence="13">
    <location>
        <begin position="391"/>
        <end position="604"/>
    </location>
</feature>
<keyword evidence="15" id="KW-1185">Reference proteome</keyword>
<feature type="compositionally biased region" description="Basic and acidic residues" evidence="13">
    <location>
        <begin position="2032"/>
        <end position="2045"/>
    </location>
</feature>
<dbReference type="PANTHER" id="PTHR13190:SF1">
    <property type="entry name" value="AUTOPHAGY-RELATED 2, ISOFORM A"/>
    <property type="match status" value="1"/>
</dbReference>
<feature type="region of interest" description="Disordered" evidence="13">
    <location>
        <begin position="289"/>
        <end position="344"/>
    </location>
</feature>
<dbReference type="GO" id="GO:0034727">
    <property type="term" value="P:piecemeal microautophagy of the nucleus"/>
    <property type="evidence" value="ECO:0007669"/>
    <property type="project" value="TreeGrafter"/>
</dbReference>
<evidence type="ECO:0000256" key="3">
    <source>
        <dbReference type="ARBA" id="ARBA00009714"/>
    </source>
</evidence>
<comment type="catalytic activity">
    <reaction evidence="11">
        <text>a 1,2-diacyl-sn-glycero-3-phosphoethanolamine(in) = a 1,2-diacyl-sn-glycero-3-phosphoethanolamine(out)</text>
        <dbReference type="Rhea" id="RHEA:38895"/>
        <dbReference type="ChEBI" id="CHEBI:64612"/>
    </reaction>
</comment>
<dbReference type="GO" id="GO:0061709">
    <property type="term" value="P:reticulophagy"/>
    <property type="evidence" value="ECO:0007669"/>
    <property type="project" value="TreeGrafter"/>
</dbReference>
<feature type="region of interest" description="Disordered" evidence="13">
    <location>
        <begin position="2026"/>
        <end position="2045"/>
    </location>
</feature>
<dbReference type="Proteomes" id="UP000813385">
    <property type="component" value="Unassembled WGS sequence"/>
</dbReference>
<protein>
    <recommendedName>
        <fullName evidence="4">Autophagy-related protein 2</fullName>
    </recommendedName>
</protein>
<keyword evidence="5" id="KW-0813">Transport</keyword>
<dbReference type="GO" id="GO:0032266">
    <property type="term" value="F:phosphatidylinositol-3-phosphate binding"/>
    <property type="evidence" value="ECO:0007669"/>
    <property type="project" value="TreeGrafter"/>
</dbReference>
<dbReference type="OrthoDB" id="18982at2759"/>
<keyword evidence="8" id="KW-0445">Lipid transport</keyword>
<evidence type="ECO:0000256" key="5">
    <source>
        <dbReference type="ARBA" id="ARBA00022448"/>
    </source>
</evidence>
<evidence type="ECO:0000256" key="7">
    <source>
        <dbReference type="ARBA" id="ARBA00023006"/>
    </source>
</evidence>
<comment type="catalytic activity">
    <reaction evidence="10">
        <text>a 1,2-diacyl-sn-glycero-3-phospho-L-serine(in) = a 1,2-diacyl-sn-glycero-3-phospho-L-serine(out)</text>
        <dbReference type="Rhea" id="RHEA:38663"/>
        <dbReference type="ChEBI" id="CHEBI:57262"/>
    </reaction>
</comment>
<dbReference type="GO" id="GO:0034045">
    <property type="term" value="C:phagophore assembly site membrane"/>
    <property type="evidence" value="ECO:0007669"/>
    <property type="project" value="UniProtKB-SubCell"/>
</dbReference>
<evidence type="ECO:0000256" key="8">
    <source>
        <dbReference type="ARBA" id="ARBA00023055"/>
    </source>
</evidence>
<dbReference type="GO" id="GO:0005789">
    <property type="term" value="C:endoplasmic reticulum membrane"/>
    <property type="evidence" value="ECO:0007669"/>
    <property type="project" value="UniProtKB-SubCell"/>
</dbReference>
<dbReference type="GO" id="GO:0006869">
    <property type="term" value="P:lipid transport"/>
    <property type="evidence" value="ECO:0007669"/>
    <property type="project" value="UniProtKB-KW"/>
</dbReference>
<name>A0A8K0T817_9PEZI</name>
<gene>
    <name evidence="14" type="ORF">B0T11DRAFT_354671</name>
</gene>
<dbReference type="GO" id="GO:0061908">
    <property type="term" value="C:phagophore"/>
    <property type="evidence" value="ECO:0007669"/>
    <property type="project" value="TreeGrafter"/>
</dbReference>
<proteinExistence type="inferred from homology"/>
<dbReference type="GO" id="GO:0043495">
    <property type="term" value="F:protein-membrane adaptor activity"/>
    <property type="evidence" value="ECO:0007669"/>
    <property type="project" value="TreeGrafter"/>
</dbReference>
<comment type="caution">
    <text evidence="14">The sequence shown here is derived from an EMBL/GenBank/DDBJ whole genome shotgun (WGS) entry which is preliminary data.</text>
</comment>